<reference evidence="1 2" key="1">
    <citation type="journal article" date="2022" name="Nat. Ecol. Evol.">
        <title>A masculinizing supergene underlies an exaggerated male reproductive morph in a spider.</title>
        <authorList>
            <person name="Hendrickx F."/>
            <person name="De Corte Z."/>
            <person name="Sonet G."/>
            <person name="Van Belleghem S.M."/>
            <person name="Kostlbacher S."/>
            <person name="Vangestel C."/>
        </authorList>
    </citation>
    <scope>NUCLEOTIDE SEQUENCE [LARGE SCALE GENOMIC DNA]</scope>
    <source>
        <strain evidence="1">W744_W776</strain>
    </source>
</reference>
<proteinExistence type="predicted"/>
<organism evidence="1 2">
    <name type="scientific">Oedothorax gibbosus</name>
    <dbReference type="NCBI Taxonomy" id="931172"/>
    <lineage>
        <taxon>Eukaryota</taxon>
        <taxon>Metazoa</taxon>
        <taxon>Ecdysozoa</taxon>
        <taxon>Arthropoda</taxon>
        <taxon>Chelicerata</taxon>
        <taxon>Arachnida</taxon>
        <taxon>Araneae</taxon>
        <taxon>Araneomorphae</taxon>
        <taxon>Entelegynae</taxon>
        <taxon>Araneoidea</taxon>
        <taxon>Linyphiidae</taxon>
        <taxon>Erigoninae</taxon>
        <taxon>Oedothorax</taxon>
    </lineage>
</organism>
<dbReference type="AlphaFoldDB" id="A0AAV6VGP4"/>
<sequence>MFGKYKKEFHFLDEFHSKSSTTQLLHDPTLDCVSPHIIPSINPESAEYQSAVPSKSGTGGRTIIELLSWPSNKSIVRLWNNEL</sequence>
<protein>
    <recommendedName>
        <fullName evidence="3">Maturase K</fullName>
    </recommendedName>
</protein>
<comment type="caution">
    <text evidence="1">The sequence shown here is derived from an EMBL/GenBank/DDBJ whole genome shotgun (WGS) entry which is preliminary data.</text>
</comment>
<dbReference type="EMBL" id="JAFNEN010000077">
    <property type="protein sequence ID" value="KAG8195839.1"/>
    <property type="molecule type" value="Genomic_DNA"/>
</dbReference>
<evidence type="ECO:0000313" key="1">
    <source>
        <dbReference type="EMBL" id="KAG8195839.1"/>
    </source>
</evidence>
<dbReference type="Proteomes" id="UP000827092">
    <property type="component" value="Unassembled WGS sequence"/>
</dbReference>
<evidence type="ECO:0000313" key="2">
    <source>
        <dbReference type="Proteomes" id="UP000827092"/>
    </source>
</evidence>
<accession>A0AAV6VGP4</accession>
<keyword evidence="2" id="KW-1185">Reference proteome</keyword>
<gene>
    <name evidence="1" type="ORF">JTE90_008532</name>
</gene>
<evidence type="ECO:0008006" key="3">
    <source>
        <dbReference type="Google" id="ProtNLM"/>
    </source>
</evidence>
<name>A0AAV6VGP4_9ARAC</name>